<dbReference type="SUPFAM" id="SSF143081">
    <property type="entry name" value="BB1717-like"/>
    <property type="match status" value="1"/>
</dbReference>
<evidence type="ECO:0000256" key="2">
    <source>
        <dbReference type="ARBA" id="ARBA00022670"/>
    </source>
</evidence>
<proteinExistence type="inferred from homology"/>
<protein>
    <recommendedName>
        <fullName evidence="8">Abasic site processing protein</fullName>
        <ecNumber evidence="8">3.4.-.-</ecNumber>
    </recommendedName>
</protein>
<evidence type="ECO:0000256" key="4">
    <source>
        <dbReference type="ARBA" id="ARBA00022801"/>
    </source>
</evidence>
<dbReference type="RefSeq" id="WP_008871810.1">
    <property type="nucleotide sequence ID" value="NZ_ACJN02000004.1"/>
</dbReference>
<name>D6SU27_9BACT</name>
<dbReference type="PANTHER" id="PTHR13604">
    <property type="entry name" value="DC12-RELATED"/>
    <property type="match status" value="1"/>
</dbReference>
<keyword evidence="4 8" id="KW-0378">Hydrolase</keyword>
<sequence>MCGRFALYEPSDIIQDHFGLDDASELVPNYNIAPGTGILGIAYYENSLVPMFLKWGLIPHWSKAKQTQYKMINARVETVWDKSSFRSAIRYRRCLIPASGFYEWKKTDSGKQPYFISVSGTNIFAMAGIWETWEDKSSGEVIDSCAIVTTEAQGAVKEIHDRMPVTIDRSGYKNWLDPMVQTRDQLKIYQLDHSLITVWPVSPKVNNPRNNGPELIQQVTP</sequence>
<organism evidence="9 10">
    <name type="scientific">Desulfonatronospira thiodismutans ASO3-1</name>
    <dbReference type="NCBI Taxonomy" id="555779"/>
    <lineage>
        <taxon>Bacteria</taxon>
        <taxon>Pseudomonadati</taxon>
        <taxon>Thermodesulfobacteriota</taxon>
        <taxon>Desulfovibrionia</taxon>
        <taxon>Desulfovibrionales</taxon>
        <taxon>Desulfonatronovibrionaceae</taxon>
        <taxon>Desulfonatronospira</taxon>
    </lineage>
</organism>
<dbReference type="GO" id="GO:0008233">
    <property type="term" value="F:peptidase activity"/>
    <property type="evidence" value="ECO:0007669"/>
    <property type="project" value="UniProtKB-KW"/>
</dbReference>
<dbReference type="PANTHER" id="PTHR13604:SF0">
    <property type="entry name" value="ABASIC SITE PROCESSING PROTEIN HMCES"/>
    <property type="match status" value="1"/>
</dbReference>
<dbReference type="GO" id="GO:0106300">
    <property type="term" value="P:protein-DNA covalent cross-linking repair"/>
    <property type="evidence" value="ECO:0007669"/>
    <property type="project" value="InterPro"/>
</dbReference>
<dbReference type="InterPro" id="IPR036590">
    <property type="entry name" value="SRAP-like"/>
</dbReference>
<dbReference type="GO" id="GO:0016829">
    <property type="term" value="F:lyase activity"/>
    <property type="evidence" value="ECO:0007669"/>
    <property type="project" value="UniProtKB-KW"/>
</dbReference>
<dbReference type="eggNOG" id="COG2135">
    <property type="taxonomic scope" value="Bacteria"/>
</dbReference>
<keyword evidence="5" id="KW-0190">Covalent protein-DNA linkage</keyword>
<evidence type="ECO:0000313" key="10">
    <source>
        <dbReference type="Proteomes" id="UP000005496"/>
    </source>
</evidence>
<gene>
    <name evidence="9" type="ORF">Dthio_PD0433</name>
</gene>
<keyword evidence="7" id="KW-0456">Lyase</keyword>
<dbReference type="GO" id="GO:0003697">
    <property type="term" value="F:single-stranded DNA binding"/>
    <property type="evidence" value="ECO:0007669"/>
    <property type="project" value="InterPro"/>
</dbReference>
<keyword evidence="3" id="KW-0227">DNA damage</keyword>
<evidence type="ECO:0000256" key="5">
    <source>
        <dbReference type="ARBA" id="ARBA00023124"/>
    </source>
</evidence>
<dbReference type="InterPro" id="IPR003738">
    <property type="entry name" value="SRAP"/>
</dbReference>
<evidence type="ECO:0000256" key="7">
    <source>
        <dbReference type="ARBA" id="ARBA00023239"/>
    </source>
</evidence>
<dbReference type="GO" id="GO:0006508">
    <property type="term" value="P:proteolysis"/>
    <property type="evidence" value="ECO:0007669"/>
    <property type="project" value="UniProtKB-KW"/>
</dbReference>
<evidence type="ECO:0000256" key="3">
    <source>
        <dbReference type="ARBA" id="ARBA00022763"/>
    </source>
</evidence>
<dbReference type="Proteomes" id="UP000005496">
    <property type="component" value="Unassembled WGS sequence"/>
</dbReference>
<dbReference type="EC" id="3.4.-.-" evidence="8"/>
<evidence type="ECO:0000256" key="8">
    <source>
        <dbReference type="RuleBase" id="RU364100"/>
    </source>
</evidence>
<evidence type="ECO:0000256" key="6">
    <source>
        <dbReference type="ARBA" id="ARBA00023125"/>
    </source>
</evidence>
<reference evidence="9" key="1">
    <citation type="submission" date="2010-05" db="EMBL/GenBank/DDBJ databases">
        <title>The draft genome of Desulfonatronospira thiodismutans ASO3-1.</title>
        <authorList>
            <consortium name="US DOE Joint Genome Institute (JGI-PGF)"/>
            <person name="Lucas S."/>
            <person name="Copeland A."/>
            <person name="Lapidus A."/>
            <person name="Cheng J.-F."/>
            <person name="Bruce D."/>
            <person name="Goodwin L."/>
            <person name="Pitluck S."/>
            <person name="Chertkov O."/>
            <person name="Brettin T."/>
            <person name="Detter J.C."/>
            <person name="Han C."/>
            <person name="Land M.L."/>
            <person name="Hauser L."/>
            <person name="Kyrpides N."/>
            <person name="Mikhailova N."/>
            <person name="Muyzer G."/>
            <person name="Woyke T."/>
        </authorList>
    </citation>
    <scope>NUCLEOTIDE SEQUENCE [LARGE SCALE GENOMIC DNA]</scope>
    <source>
        <strain evidence="9">ASO3-1</strain>
    </source>
</reference>
<dbReference type="AlphaFoldDB" id="D6SU27"/>
<evidence type="ECO:0000256" key="1">
    <source>
        <dbReference type="ARBA" id="ARBA00008136"/>
    </source>
</evidence>
<comment type="caution">
    <text evidence="9">The sequence shown here is derived from an EMBL/GenBank/DDBJ whole genome shotgun (WGS) entry which is preliminary data.</text>
</comment>
<evidence type="ECO:0000313" key="9">
    <source>
        <dbReference type="EMBL" id="EFI33118.1"/>
    </source>
</evidence>
<keyword evidence="10" id="KW-1185">Reference proteome</keyword>
<keyword evidence="2 8" id="KW-0645">Protease</keyword>
<dbReference type="Pfam" id="PF02586">
    <property type="entry name" value="SRAP"/>
    <property type="match status" value="1"/>
</dbReference>
<comment type="similarity">
    <text evidence="1 8">Belongs to the SOS response-associated peptidase family.</text>
</comment>
<keyword evidence="6" id="KW-0238">DNA-binding</keyword>
<dbReference type="EMBL" id="ACJN02000004">
    <property type="protein sequence ID" value="EFI33118.1"/>
    <property type="molecule type" value="Genomic_DNA"/>
</dbReference>
<dbReference type="Gene3D" id="3.90.1680.10">
    <property type="entry name" value="SOS response associated peptidase-like"/>
    <property type="match status" value="1"/>
</dbReference>
<accession>D6SU27</accession>